<evidence type="ECO:0000256" key="2">
    <source>
        <dbReference type="PROSITE-ProRule" id="PRU00703"/>
    </source>
</evidence>
<evidence type="ECO:0000256" key="1">
    <source>
        <dbReference type="ARBA" id="ARBA00023122"/>
    </source>
</evidence>
<dbReference type="Pfam" id="PF00571">
    <property type="entry name" value="CBS"/>
    <property type="match status" value="2"/>
</dbReference>
<dbReference type="OrthoDB" id="5294984at2"/>
<reference evidence="4 5" key="1">
    <citation type="submission" date="2016-12" db="EMBL/GenBank/DDBJ databases">
        <title>Isolation and genomic insights into novel planktonic Zetaproteobacteria from stratified waters of the Chesapeake Bay.</title>
        <authorList>
            <person name="McAllister S.M."/>
            <person name="Kato S."/>
            <person name="Chan C.S."/>
            <person name="Chiu B.K."/>
            <person name="Field E.K."/>
        </authorList>
    </citation>
    <scope>NUCLEOTIDE SEQUENCE [LARGE SCALE GENOMIC DNA]</scope>
    <source>
        <strain evidence="4 5">CP-8</strain>
    </source>
</reference>
<dbReference type="SUPFAM" id="SSF54631">
    <property type="entry name" value="CBS-domain pair"/>
    <property type="match status" value="1"/>
</dbReference>
<feature type="domain" description="CBS" evidence="3">
    <location>
        <begin position="81"/>
        <end position="131"/>
    </location>
</feature>
<dbReference type="KEGG" id="mfn:Ga0123462_1899"/>
<evidence type="ECO:0000313" key="5">
    <source>
        <dbReference type="Proteomes" id="UP000231637"/>
    </source>
</evidence>
<dbReference type="EMBL" id="CP018800">
    <property type="protein sequence ID" value="ATX82736.1"/>
    <property type="molecule type" value="Genomic_DNA"/>
</dbReference>
<keyword evidence="5" id="KW-1185">Reference proteome</keyword>
<evidence type="ECO:0000259" key="3">
    <source>
        <dbReference type="PROSITE" id="PS51371"/>
    </source>
</evidence>
<dbReference type="AlphaFoldDB" id="A0A2K8LEN8"/>
<keyword evidence="1 2" id="KW-0129">CBS domain</keyword>
<protein>
    <submittedName>
        <fullName evidence="4">Acetoin utilization protein AcuB</fullName>
    </submittedName>
</protein>
<feature type="domain" description="CBS" evidence="3">
    <location>
        <begin position="7"/>
        <end position="62"/>
    </location>
</feature>
<dbReference type="PROSITE" id="PS51371">
    <property type="entry name" value="CBS"/>
    <property type="match status" value="2"/>
</dbReference>
<gene>
    <name evidence="4" type="ORF">Ga0123462_1899</name>
</gene>
<name>A0A2K8LEN8_9PROT</name>
<dbReference type="RefSeq" id="WP_100266049.1">
    <property type="nucleotide sequence ID" value="NZ_CP018800.1"/>
</dbReference>
<dbReference type="PANTHER" id="PTHR43080:SF2">
    <property type="entry name" value="CBS DOMAIN-CONTAINING PROTEIN"/>
    <property type="match status" value="1"/>
</dbReference>
<dbReference type="SMART" id="SM00116">
    <property type="entry name" value="CBS"/>
    <property type="match status" value="2"/>
</dbReference>
<evidence type="ECO:0000313" key="4">
    <source>
        <dbReference type="EMBL" id="ATX82736.1"/>
    </source>
</evidence>
<dbReference type="InterPro" id="IPR046342">
    <property type="entry name" value="CBS_dom_sf"/>
</dbReference>
<dbReference type="InterPro" id="IPR051257">
    <property type="entry name" value="Diverse_CBS-Domain"/>
</dbReference>
<dbReference type="CDD" id="cd04584">
    <property type="entry name" value="CBS_pair_AcuB_like"/>
    <property type="match status" value="1"/>
</dbReference>
<dbReference type="Proteomes" id="UP000231637">
    <property type="component" value="Chromosome"/>
</dbReference>
<dbReference type="Gene3D" id="3.10.580.10">
    <property type="entry name" value="CBS-domain"/>
    <property type="match status" value="1"/>
</dbReference>
<sequence>MNVEAIMSKNVVVVDAYDSLRKVKMIFDTSKFHHLLVVEKERLFGVISDRDLLKILSPGVGTAFESAGDAAILNKRAHLIMSRKPVTLGPDATIYDAIEIFNKHNISCIPVVDGERRPVGIISWRDVLRTL</sequence>
<accession>A0A2K8LEN8</accession>
<dbReference type="PANTHER" id="PTHR43080">
    <property type="entry name" value="CBS DOMAIN-CONTAINING PROTEIN CBSX3, MITOCHONDRIAL"/>
    <property type="match status" value="1"/>
</dbReference>
<proteinExistence type="predicted"/>
<organism evidence="4 5">
    <name type="scientific">Mariprofundus ferrinatatus</name>
    <dbReference type="NCBI Taxonomy" id="1921087"/>
    <lineage>
        <taxon>Bacteria</taxon>
        <taxon>Pseudomonadati</taxon>
        <taxon>Pseudomonadota</taxon>
        <taxon>Candidatius Mariprofundia</taxon>
        <taxon>Mariprofundales</taxon>
        <taxon>Mariprofundaceae</taxon>
        <taxon>Mariprofundus</taxon>
    </lineage>
</organism>
<dbReference type="InterPro" id="IPR000644">
    <property type="entry name" value="CBS_dom"/>
</dbReference>